<keyword evidence="3" id="KW-1185">Reference proteome</keyword>
<dbReference type="EMBL" id="LRBP01000039">
    <property type="protein sequence ID" value="OII70876.1"/>
    <property type="molecule type" value="Genomic_DNA"/>
</dbReference>
<organism evidence="2 3">
    <name type="scientific">Cryptosporidium ubiquitum</name>
    <dbReference type="NCBI Taxonomy" id="857276"/>
    <lineage>
        <taxon>Eukaryota</taxon>
        <taxon>Sar</taxon>
        <taxon>Alveolata</taxon>
        <taxon>Apicomplexa</taxon>
        <taxon>Conoidasida</taxon>
        <taxon>Coccidia</taxon>
        <taxon>Eucoccidiorida</taxon>
        <taxon>Eimeriorina</taxon>
        <taxon>Cryptosporidiidae</taxon>
        <taxon>Cryptosporidium</taxon>
    </lineage>
</organism>
<reference evidence="2 3" key="1">
    <citation type="submission" date="2016-10" db="EMBL/GenBank/DDBJ databases">
        <title>Reductive evolution of mitochondrial metabolism and differential evolution of invasion-related proteins in Cryptosporidium.</title>
        <authorList>
            <person name="Liu S."/>
            <person name="Roellig D.M."/>
            <person name="Guo Y."/>
            <person name="Li N."/>
            <person name="Frace M.A."/>
            <person name="Tang K."/>
            <person name="Zhang L."/>
            <person name="Feng Y."/>
            <person name="Xiao L."/>
        </authorList>
    </citation>
    <scope>NUCLEOTIDE SEQUENCE [LARGE SCALE GENOMIC DNA]</scope>
    <source>
        <strain evidence="2">39726</strain>
    </source>
</reference>
<feature type="transmembrane region" description="Helical" evidence="1">
    <location>
        <begin position="7"/>
        <end position="24"/>
    </location>
</feature>
<name>A0A1J4MCZ2_9CRYT</name>
<keyword evidence="1" id="KW-0812">Transmembrane</keyword>
<gene>
    <name evidence="2" type="ORF">cubi_01021</name>
</gene>
<dbReference type="AlphaFoldDB" id="A0A1J4MCZ2"/>
<keyword evidence="1" id="KW-1133">Transmembrane helix</keyword>
<accession>A0A1J4MCZ2</accession>
<dbReference type="VEuPathDB" id="CryptoDB:cubi_01021"/>
<protein>
    <submittedName>
        <fullName evidence="2">Uncharacterized protein</fullName>
    </submittedName>
</protein>
<evidence type="ECO:0000256" key="1">
    <source>
        <dbReference type="SAM" id="Phobius"/>
    </source>
</evidence>
<evidence type="ECO:0000313" key="3">
    <source>
        <dbReference type="Proteomes" id="UP000186176"/>
    </source>
</evidence>
<dbReference type="GeneID" id="39977812"/>
<dbReference type="OrthoDB" id="336283at2759"/>
<keyword evidence="1" id="KW-0472">Membrane</keyword>
<dbReference type="Proteomes" id="UP000186176">
    <property type="component" value="Unassembled WGS sequence"/>
</dbReference>
<dbReference type="RefSeq" id="XP_028872984.1">
    <property type="nucleotide sequence ID" value="XM_029018033.1"/>
</dbReference>
<evidence type="ECO:0000313" key="2">
    <source>
        <dbReference type="EMBL" id="OII70876.1"/>
    </source>
</evidence>
<sequence length="325" mass="38369">MSIRLSYWLYTTILTFIYFVHACQSHELYDTRSPNGGVTLNGYLQKPGIFYFLNEELRWRDRDFPFYNMLMSIIATTFINLIDHIEKSEEGLMLYYSKEVARLAKKGEVINSIYKSFLTVKGSKDELKIYEEQFKPLCKNYRIEIAKSPIISIVSHSASRLNAYNYLIPFIPNEVLDPVMKKFSIEVTKFLWPQSFAEMSNGFITMIEKLEKLCKKINFNLLESCNEYMQQARRYLIDLINNHELFLKYSKMKNANYLDFSNIFRKLRGEILSFKPYQIVLRKLDPVKADALGIPMFSGFNHSVLDETMKEYYELLKDRKTKGKL</sequence>
<proteinExistence type="predicted"/>
<comment type="caution">
    <text evidence="2">The sequence shown here is derived from an EMBL/GenBank/DDBJ whole genome shotgun (WGS) entry which is preliminary data.</text>
</comment>